<feature type="compositionally biased region" description="Basic residues" evidence="1">
    <location>
        <begin position="62"/>
        <end position="84"/>
    </location>
</feature>
<evidence type="ECO:0000256" key="1">
    <source>
        <dbReference type="SAM" id="MobiDB-lite"/>
    </source>
</evidence>
<feature type="non-terminal residue" evidence="2">
    <location>
        <position position="252"/>
    </location>
</feature>
<name>A0A6J4L8S2_9ACTN</name>
<feature type="compositionally biased region" description="Basic residues" evidence="1">
    <location>
        <begin position="184"/>
        <end position="205"/>
    </location>
</feature>
<accession>A0A6J4L8S2</accession>
<dbReference type="EMBL" id="CADCUB010000085">
    <property type="protein sequence ID" value="CAA9326912.1"/>
    <property type="molecule type" value="Genomic_DNA"/>
</dbReference>
<organism evidence="2">
    <name type="scientific">uncultured Frankineae bacterium</name>
    <dbReference type="NCBI Taxonomy" id="437475"/>
    <lineage>
        <taxon>Bacteria</taxon>
        <taxon>Bacillati</taxon>
        <taxon>Actinomycetota</taxon>
        <taxon>Actinomycetes</taxon>
        <taxon>Frankiales</taxon>
        <taxon>environmental samples</taxon>
    </lineage>
</organism>
<proteinExistence type="predicted"/>
<protein>
    <submittedName>
        <fullName evidence="2">Reductase</fullName>
    </submittedName>
</protein>
<reference evidence="2" key="1">
    <citation type="submission" date="2020-02" db="EMBL/GenBank/DDBJ databases">
        <authorList>
            <person name="Meier V. D."/>
        </authorList>
    </citation>
    <scope>NUCLEOTIDE SEQUENCE</scope>
    <source>
        <strain evidence="2">AVDCRST_MAG07</strain>
    </source>
</reference>
<feature type="compositionally biased region" description="Basic and acidic residues" evidence="1">
    <location>
        <begin position="1"/>
        <end position="10"/>
    </location>
</feature>
<gene>
    <name evidence="2" type="ORF">AVDCRST_MAG07-2020</name>
</gene>
<feature type="non-terminal residue" evidence="2">
    <location>
        <position position="1"/>
    </location>
</feature>
<feature type="compositionally biased region" description="Basic and acidic residues" evidence="1">
    <location>
        <begin position="236"/>
        <end position="252"/>
    </location>
</feature>
<feature type="compositionally biased region" description="Basic residues" evidence="1">
    <location>
        <begin position="216"/>
        <end position="226"/>
    </location>
</feature>
<feature type="compositionally biased region" description="Basic residues" evidence="1">
    <location>
        <begin position="25"/>
        <end position="34"/>
    </location>
</feature>
<evidence type="ECO:0000313" key="2">
    <source>
        <dbReference type="EMBL" id="CAA9326912.1"/>
    </source>
</evidence>
<feature type="compositionally biased region" description="Basic residues" evidence="1">
    <location>
        <begin position="42"/>
        <end position="53"/>
    </location>
</feature>
<dbReference type="AlphaFoldDB" id="A0A6J4L8S2"/>
<feature type="region of interest" description="Disordered" evidence="1">
    <location>
        <begin position="1"/>
        <end position="252"/>
    </location>
</feature>
<sequence length="252" mass="29095">DHLDDRPDHRRQPRPRTQLGDPPRPVRRRRHRHLSQPQGGRRQPRRRARRDRRARQDAAAGRRPKRGLRHFRRQRPGRARRPRPRAPGPPRPQRRRRGPRALHVDDRGAVRRAVPHAREGAVLPDAGPAAAARRRRADPQRLVGPRAVHRSGLLGVRRRQGSCGGPHALPGGRAGRPADPRQHPGARRHRDRLRRWRRPRRRAGPRRGGGRDRARPGRRGRRHRRGGSGAAVRRARVGERHPLRAVRRPEPL</sequence>